<protein>
    <submittedName>
        <fullName evidence="10">Intramembrane serine protease GlpG</fullName>
    </submittedName>
    <submittedName>
        <fullName evidence="9">Rhomboid family intramembrane serine protease</fullName>
    </submittedName>
</protein>
<dbReference type="Proteomes" id="UP000255279">
    <property type="component" value="Unassembled WGS sequence"/>
</dbReference>
<dbReference type="EMBL" id="MUXU01000013">
    <property type="protein sequence ID" value="OOR92469.1"/>
    <property type="molecule type" value="Genomic_DNA"/>
</dbReference>
<dbReference type="GO" id="GO:0016020">
    <property type="term" value="C:membrane"/>
    <property type="evidence" value="ECO:0007669"/>
    <property type="project" value="UniProtKB-SubCell"/>
</dbReference>
<dbReference type="EMBL" id="UGQE01000004">
    <property type="protein sequence ID" value="STZ13825.1"/>
    <property type="molecule type" value="Genomic_DNA"/>
</dbReference>
<dbReference type="InterPro" id="IPR022764">
    <property type="entry name" value="Peptidase_S54_rhomboid_dom"/>
</dbReference>
<evidence type="ECO:0000259" key="8">
    <source>
        <dbReference type="Pfam" id="PF01694"/>
    </source>
</evidence>
<feature type="transmembrane region" description="Helical" evidence="7">
    <location>
        <begin position="111"/>
        <end position="130"/>
    </location>
</feature>
<feature type="transmembrane region" description="Helical" evidence="7">
    <location>
        <begin position="46"/>
        <end position="69"/>
    </location>
</feature>
<evidence type="ECO:0000313" key="10">
    <source>
        <dbReference type="EMBL" id="STZ13825.1"/>
    </source>
</evidence>
<feature type="transmembrane region" description="Helical" evidence="7">
    <location>
        <begin position="81"/>
        <end position="99"/>
    </location>
</feature>
<comment type="subcellular location">
    <subcellularLocation>
        <location evidence="1">Membrane</location>
        <topology evidence="1">Multi-pass membrane protein</topology>
    </subcellularLocation>
</comment>
<dbReference type="InterPro" id="IPR035952">
    <property type="entry name" value="Rhomboid-like_sf"/>
</dbReference>
<evidence type="ECO:0000256" key="6">
    <source>
        <dbReference type="ARBA" id="ARBA00023136"/>
    </source>
</evidence>
<dbReference type="GO" id="GO:0006508">
    <property type="term" value="P:proteolysis"/>
    <property type="evidence" value="ECO:0007669"/>
    <property type="project" value="UniProtKB-KW"/>
</dbReference>
<name>A0A1T0AA00_9GAMM</name>
<organism evidence="9 11">
    <name type="scientific">Moraxella caviae</name>
    <dbReference type="NCBI Taxonomy" id="34060"/>
    <lineage>
        <taxon>Bacteria</taxon>
        <taxon>Pseudomonadati</taxon>
        <taxon>Pseudomonadota</taxon>
        <taxon>Gammaproteobacteria</taxon>
        <taxon>Moraxellales</taxon>
        <taxon>Moraxellaceae</taxon>
        <taxon>Moraxella</taxon>
    </lineage>
</organism>
<dbReference type="Pfam" id="PF01694">
    <property type="entry name" value="Rhomboid"/>
    <property type="match status" value="1"/>
</dbReference>
<sequence>MDLNHTTAIIIITVLISLAAWQNPKIMGRLIFDPIRVNRYKQFDRFVTHGFVHADGMHLLFNMFTLYFFGRVIERFYIERFGSLGFVIFYVLAIIVAMIPTYLKHKHNSRYLSLGASGGVSAVLFAFVLFAPWQTLYFFGVLPIPAIVFAVLYTAYSVYAERRGTGSTNHSAHLFGAAFGVVASIIIEPTLVLHFINALLNPRF</sequence>
<dbReference type="Gene3D" id="1.20.1540.10">
    <property type="entry name" value="Rhomboid-like"/>
    <property type="match status" value="1"/>
</dbReference>
<dbReference type="GO" id="GO:0004252">
    <property type="term" value="F:serine-type endopeptidase activity"/>
    <property type="evidence" value="ECO:0007669"/>
    <property type="project" value="InterPro"/>
</dbReference>
<keyword evidence="11" id="KW-1185">Reference proteome</keyword>
<dbReference type="Proteomes" id="UP000190435">
    <property type="component" value="Unassembled WGS sequence"/>
</dbReference>
<evidence type="ECO:0000256" key="5">
    <source>
        <dbReference type="ARBA" id="ARBA00022989"/>
    </source>
</evidence>
<evidence type="ECO:0000313" key="12">
    <source>
        <dbReference type="Proteomes" id="UP000255279"/>
    </source>
</evidence>
<reference evidence="9 11" key="1">
    <citation type="submission" date="2017-02" db="EMBL/GenBank/DDBJ databases">
        <title>Draft genome sequence of Moraxella caviae CCUG 355 type strain.</title>
        <authorList>
            <person name="Engstrom-Jakobsson H."/>
            <person name="Salva-Serra F."/>
            <person name="Thorell K."/>
            <person name="Gonzales-Siles L."/>
            <person name="Karlsson R."/>
            <person name="Boulund F."/>
            <person name="Engstrand L."/>
            <person name="Moore E."/>
        </authorList>
    </citation>
    <scope>NUCLEOTIDE SEQUENCE [LARGE SCALE GENOMIC DNA]</scope>
    <source>
        <strain evidence="9 11">CCUG 355</strain>
    </source>
</reference>
<keyword evidence="4 7" id="KW-0812">Transmembrane</keyword>
<reference evidence="10 12" key="2">
    <citation type="submission" date="2018-06" db="EMBL/GenBank/DDBJ databases">
        <authorList>
            <consortium name="Pathogen Informatics"/>
            <person name="Doyle S."/>
        </authorList>
    </citation>
    <scope>NUCLEOTIDE SEQUENCE [LARGE SCALE GENOMIC DNA]</scope>
    <source>
        <strain evidence="10 12">NCTC10293</strain>
    </source>
</reference>
<feature type="transmembrane region" description="Helical" evidence="7">
    <location>
        <begin position="172"/>
        <end position="196"/>
    </location>
</feature>
<proteinExistence type="predicted"/>
<keyword evidence="5 7" id="KW-1133">Transmembrane helix</keyword>
<feature type="transmembrane region" description="Helical" evidence="7">
    <location>
        <begin position="6"/>
        <end position="26"/>
    </location>
</feature>
<dbReference type="PANTHER" id="PTHR43066">
    <property type="entry name" value="RHOMBOID-RELATED PROTEIN"/>
    <property type="match status" value="1"/>
</dbReference>
<evidence type="ECO:0000256" key="2">
    <source>
        <dbReference type="ARBA" id="ARBA00022475"/>
    </source>
</evidence>
<dbReference type="OrthoDB" id="9813074at2"/>
<keyword evidence="3" id="KW-0997">Cell inner membrane</keyword>
<keyword evidence="6 7" id="KW-0472">Membrane</keyword>
<dbReference type="RefSeq" id="WP_078275760.1">
    <property type="nucleotide sequence ID" value="NZ_CAACXO010000012.1"/>
</dbReference>
<dbReference type="SUPFAM" id="SSF144091">
    <property type="entry name" value="Rhomboid-like"/>
    <property type="match status" value="1"/>
</dbReference>
<dbReference type="AlphaFoldDB" id="A0A1T0AA00"/>
<evidence type="ECO:0000313" key="9">
    <source>
        <dbReference type="EMBL" id="OOR92469.1"/>
    </source>
</evidence>
<dbReference type="STRING" id="34060.B0181_01655"/>
<evidence type="ECO:0000256" key="4">
    <source>
        <dbReference type="ARBA" id="ARBA00022692"/>
    </source>
</evidence>
<keyword evidence="9" id="KW-0645">Protease</keyword>
<evidence type="ECO:0000256" key="1">
    <source>
        <dbReference type="ARBA" id="ARBA00004141"/>
    </source>
</evidence>
<dbReference type="PANTHER" id="PTHR43066:SF26">
    <property type="entry name" value="RHOMBOID PROTEASE GLPG"/>
    <property type="match status" value="1"/>
</dbReference>
<gene>
    <name evidence="9" type="ORF">B0181_01655</name>
    <name evidence="10" type="ORF">NCTC10293_01403</name>
</gene>
<evidence type="ECO:0000256" key="3">
    <source>
        <dbReference type="ARBA" id="ARBA00022519"/>
    </source>
</evidence>
<keyword evidence="9" id="KW-0378">Hydrolase</keyword>
<accession>A0A1T0AA00</accession>
<feature type="domain" description="Peptidase S54 rhomboid" evidence="8">
    <location>
        <begin position="42"/>
        <end position="187"/>
    </location>
</feature>
<evidence type="ECO:0000256" key="7">
    <source>
        <dbReference type="SAM" id="Phobius"/>
    </source>
</evidence>
<keyword evidence="2" id="KW-1003">Cell membrane</keyword>
<feature type="transmembrane region" description="Helical" evidence="7">
    <location>
        <begin position="136"/>
        <end position="160"/>
    </location>
</feature>
<evidence type="ECO:0000313" key="11">
    <source>
        <dbReference type="Proteomes" id="UP000190435"/>
    </source>
</evidence>